<dbReference type="Gene3D" id="1.10.8.10">
    <property type="entry name" value="DNA helicase RuvA subunit, C-terminal domain"/>
    <property type="match status" value="1"/>
</dbReference>
<evidence type="ECO:0000313" key="9">
    <source>
        <dbReference type="Ensembl" id="ENSMLUP00000002448.2"/>
    </source>
</evidence>
<dbReference type="PANTHER" id="PTHR16469:SF29">
    <property type="entry name" value="UBIQUITIN-ASSOCIATED AND SH3 DOMAIN-CONTAINING PROTEIN B"/>
    <property type="match status" value="1"/>
</dbReference>
<evidence type="ECO:0000256" key="3">
    <source>
        <dbReference type="ARBA" id="ARBA00022443"/>
    </source>
</evidence>
<dbReference type="InterPro" id="IPR001452">
    <property type="entry name" value="SH3_domain"/>
</dbReference>
<dbReference type="FunFam" id="3.90.1140.10:FF:000001">
    <property type="entry name" value="Ubiquitin-associated and SH3 domain-containing protein B"/>
    <property type="match status" value="1"/>
</dbReference>
<keyword evidence="10" id="KW-1185">Reference proteome</keyword>
<dbReference type="GO" id="GO:0005737">
    <property type="term" value="C:cytoplasm"/>
    <property type="evidence" value="ECO:0007669"/>
    <property type="project" value="UniProtKB-SubCell"/>
</dbReference>
<dbReference type="GO" id="GO:0042802">
    <property type="term" value="F:identical protein binding"/>
    <property type="evidence" value="ECO:0007669"/>
    <property type="project" value="Ensembl"/>
</dbReference>
<dbReference type="SUPFAM" id="SSF50044">
    <property type="entry name" value="SH3-domain"/>
    <property type="match status" value="1"/>
</dbReference>
<reference evidence="9" key="2">
    <citation type="submission" date="2025-08" db="UniProtKB">
        <authorList>
            <consortium name="Ensembl"/>
        </authorList>
    </citation>
    <scope>IDENTIFICATION</scope>
</reference>
<dbReference type="GO" id="GO:0070527">
    <property type="term" value="P:platelet aggregation"/>
    <property type="evidence" value="ECO:0007669"/>
    <property type="project" value="TreeGrafter"/>
</dbReference>
<dbReference type="GO" id="GO:0045779">
    <property type="term" value="P:negative regulation of bone resorption"/>
    <property type="evidence" value="ECO:0007669"/>
    <property type="project" value="TreeGrafter"/>
</dbReference>
<evidence type="ECO:0000256" key="2">
    <source>
        <dbReference type="ARBA" id="ARBA00004496"/>
    </source>
</evidence>
<feature type="domain" description="SH3" evidence="8">
    <location>
        <begin position="199"/>
        <end position="264"/>
    </location>
</feature>
<keyword evidence="5" id="KW-0539">Nucleus</keyword>
<reference evidence="9 10" key="1">
    <citation type="journal article" date="2011" name="Nature">
        <title>A high-resolution map of human evolutionary constraint using 29 mammals.</title>
        <authorList>
            <person name="Lindblad-Toh K."/>
            <person name="Garber M."/>
            <person name="Zuk O."/>
            <person name="Lin M.F."/>
            <person name="Parker B.J."/>
            <person name="Washietl S."/>
            <person name="Kheradpour P."/>
            <person name="Ernst J."/>
            <person name="Jordan G."/>
            <person name="Mauceli E."/>
            <person name="Ward L.D."/>
            <person name="Lowe C.B."/>
            <person name="Holloway A.K."/>
            <person name="Clamp M."/>
            <person name="Gnerre S."/>
            <person name="Alfoldi J."/>
            <person name="Beal K."/>
            <person name="Chang J."/>
            <person name="Clawson H."/>
            <person name="Cuff J."/>
            <person name="Di Palma F."/>
            <person name="Fitzgerald S."/>
            <person name="Flicek P."/>
            <person name="Guttman M."/>
            <person name="Hubisz M.J."/>
            <person name="Jaffe D.B."/>
            <person name="Jungreis I."/>
            <person name="Kent W.J."/>
            <person name="Kostka D."/>
            <person name="Lara M."/>
            <person name="Martins A.L."/>
            <person name="Massingham T."/>
            <person name="Moltke I."/>
            <person name="Raney B.J."/>
            <person name="Rasmussen M.D."/>
            <person name="Robinson J."/>
            <person name="Stark A."/>
            <person name="Vilella A.J."/>
            <person name="Wen J."/>
            <person name="Xie X."/>
            <person name="Zody M.C."/>
            <person name="Baldwin J."/>
            <person name="Bloom T."/>
            <person name="Chin C.W."/>
            <person name="Heiman D."/>
            <person name="Nicol R."/>
            <person name="Nusbaum C."/>
            <person name="Young S."/>
            <person name="Wilkinson J."/>
            <person name="Worley K.C."/>
            <person name="Kovar C.L."/>
            <person name="Muzny D.M."/>
            <person name="Gibbs R.A."/>
            <person name="Cree A."/>
            <person name="Dihn H.H."/>
            <person name="Fowler G."/>
            <person name="Jhangiani S."/>
            <person name="Joshi V."/>
            <person name="Lee S."/>
            <person name="Lewis L.R."/>
            <person name="Nazareth L.V."/>
            <person name="Okwuonu G."/>
            <person name="Santibanez J."/>
            <person name="Warren W.C."/>
            <person name="Mardis E.R."/>
            <person name="Weinstock G.M."/>
            <person name="Wilson R.K."/>
            <person name="Delehaunty K."/>
            <person name="Dooling D."/>
            <person name="Fronik C."/>
            <person name="Fulton L."/>
            <person name="Fulton B."/>
            <person name="Graves T."/>
            <person name="Minx P."/>
            <person name="Sodergren E."/>
            <person name="Birney E."/>
            <person name="Margulies E.H."/>
            <person name="Herrero J."/>
            <person name="Green E.D."/>
            <person name="Haussler D."/>
            <person name="Siepel A."/>
            <person name="Goldman N."/>
            <person name="Pollard K.S."/>
            <person name="Pedersen J.S."/>
            <person name="Lander E.S."/>
            <person name="Kellis M."/>
        </authorList>
    </citation>
    <scope>NUCLEOTIDE SEQUENCE [LARGE SCALE GENOMIC DNA]</scope>
</reference>
<dbReference type="GO" id="GO:0004725">
    <property type="term" value="F:protein tyrosine phosphatase activity"/>
    <property type="evidence" value="ECO:0007669"/>
    <property type="project" value="TreeGrafter"/>
</dbReference>
<dbReference type="GO" id="GO:0009968">
    <property type="term" value="P:negative regulation of signal transduction"/>
    <property type="evidence" value="ECO:0007669"/>
    <property type="project" value="TreeGrafter"/>
</dbReference>
<dbReference type="CDD" id="cd11936">
    <property type="entry name" value="SH3_UBASH3B"/>
    <property type="match status" value="1"/>
</dbReference>
<keyword evidence="4" id="KW-0963">Cytoplasm</keyword>
<dbReference type="GO" id="GO:0005634">
    <property type="term" value="C:nucleus"/>
    <property type="evidence" value="ECO:0007669"/>
    <property type="project" value="UniProtKB-SubCell"/>
</dbReference>
<dbReference type="InterPro" id="IPR029033">
    <property type="entry name" value="His_PPase_superfam"/>
</dbReference>
<dbReference type="SMART" id="SM00326">
    <property type="entry name" value="SH3"/>
    <property type="match status" value="1"/>
</dbReference>
<dbReference type="Proteomes" id="UP000001074">
    <property type="component" value="Unassembled WGS sequence"/>
</dbReference>
<dbReference type="GO" id="GO:0038063">
    <property type="term" value="P:collagen-activated tyrosine kinase receptor signaling pathway"/>
    <property type="evidence" value="ECO:0007669"/>
    <property type="project" value="TreeGrafter"/>
</dbReference>
<reference evidence="9" key="3">
    <citation type="submission" date="2025-09" db="UniProtKB">
        <authorList>
            <consortium name="Ensembl"/>
        </authorList>
    </citation>
    <scope>IDENTIFICATION</scope>
</reference>
<evidence type="ECO:0000256" key="4">
    <source>
        <dbReference type="ARBA" id="ARBA00022490"/>
    </source>
</evidence>
<dbReference type="PANTHER" id="PTHR16469">
    <property type="entry name" value="UBIQUITIN-ASSOCIATED AND SH3 DOMAIN-CONTAINING BA-RELATED"/>
    <property type="match status" value="1"/>
</dbReference>
<dbReference type="GO" id="GO:0051279">
    <property type="term" value="P:regulation of release of sequestered calcium ion into cytosol"/>
    <property type="evidence" value="ECO:0007669"/>
    <property type="project" value="TreeGrafter"/>
</dbReference>
<dbReference type="InterPro" id="IPR013078">
    <property type="entry name" value="His_Pase_superF_clade-1"/>
</dbReference>
<dbReference type="Pfam" id="PF14604">
    <property type="entry name" value="SH3_9"/>
    <property type="match status" value="1"/>
</dbReference>
<feature type="site" description="Transition state stabilizer" evidence="6">
    <location>
        <position position="514"/>
    </location>
</feature>
<dbReference type="FunFam" id="3.40.50.1240:FF:000008">
    <property type="entry name" value="Ubiquitin associated and SH3 domain containing B"/>
    <property type="match status" value="1"/>
</dbReference>
<dbReference type="InterPro" id="IPR036028">
    <property type="entry name" value="SH3-like_dom_sf"/>
</dbReference>
<dbReference type="SUPFAM" id="SSF46934">
    <property type="entry name" value="UBA-like"/>
    <property type="match status" value="1"/>
</dbReference>
<dbReference type="OMA" id="NMPKEIP"/>
<organism evidence="9 10">
    <name type="scientific">Myotis lucifugus</name>
    <name type="common">Little brown bat</name>
    <dbReference type="NCBI Taxonomy" id="59463"/>
    <lineage>
        <taxon>Eukaryota</taxon>
        <taxon>Metazoa</taxon>
        <taxon>Chordata</taxon>
        <taxon>Craniata</taxon>
        <taxon>Vertebrata</taxon>
        <taxon>Euteleostomi</taxon>
        <taxon>Mammalia</taxon>
        <taxon>Eutheria</taxon>
        <taxon>Laurasiatheria</taxon>
        <taxon>Chiroptera</taxon>
        <taxon>Yangochiroptera</taxon>
        <taxon>Vespertilionidae</taxon>
        <taxon>Myotis</taxon>
    </lineage>
</organism>
<dbReference type="EMBL" id="AAPE02051243">
    <property type="status" value="NOT_ANNOTATED_CDS"/>
    <property type="molecule type" value="Genomic_DNA"/>
</dbReference>
<name>G1NYF9_MYOLU</name>
<evidence type="ECO:0000313" key="10">
    <source>
        <dbReference type="Proteomes" id="UP000001074"/>
    </source>
</evidence>
<protein>
    <submittedName>
        <fullName evidence="9">Ubiquitin associated and SH3 domain containing B</fullName>
    </submittedName>
</protein>
<dbReference type="InParanoid" id="G1NYF9"/>
<dbReference type="STRING" id="59463.ENSMLUP00000002448"/>
<dbReference type="HOGENOM" id="CLU_016516_1_0_1"/>
<dbReference type="Ensembl" id="ENSMLUT00000002695.2">
    <property type="protein sequence ID" value="ENSMLUP00000002448.2"/>
    <property type="gene ID" value="ENSMLUG00000002693.2"/>
</dbReference>
<proteinExistence type="predicted"/>
<accession>G1NYF9</accession>
<dbReference type="Pfam" id="PF00300">
    <property type="entry name" value="His_Phos_1"/>
    <property type="match status" value="1"/>
</dbReference>
<dbReference type="CDD" id="cd07067">
    <property type="entry name" value="HP_PGM_like"/>
    <property type="match status" value="1"/>
</dbReference>
<dbReference type="InterPro" id="IPR051710">
    <property type="entry name" value="Phosphatase_SH3-domain"/>
</dbReference>
<dbReference type="EMBL" id="AAPE02051245">
    <property type="status" value="NOT_ANNOTATED_CDS"/>
    <property type="molecule type" value="Genomic_DNA"/>
</dbReference>
<evidence type="ECO:0000259" key="8">
    <source>
        <dbReference type="PROSITE" id="PS50002"/>
    </source>
</evidence>
<keyword evidence="3 7" id="KW-0728">SH3 domain</keyword>
<dbReference type="PROSITE" id="PS50002">
    <property type="entry name" value="SH3"/>
    <property type="match status" value="1"/>
</dbReference>
<evidence type="ECO:0000256" key="1">
    <source>
        <dbReference type="ARBA" id="ARBA00004123"/>
    </source>
</evidence>
<evidence type="ECO:0000256" key="5">
    <source>
        <dbReference type="ARBA" id="ARBA00023242"/>
    </source>
</evidence>
<evidence type="ECO:0000256" key="7">
    <source>
        <dbReference type="PROSITE-ProRule" id="PRU00192"/>
    </source>
</evidence>
<dbReference type="Gene3D" id="2.30.30.40">
    <property type="entry name" value="SH3 Domains"/>
    <property type="match status" value="1"/>
</dbReference>
<dbReference type="InterPro" id="IPR009060">
    <property type="entry name" value="UBA-like_sf"/>
</dbReference>
<comment type="subcellular location">
    <subcellularLocation>
        <location evidence="2">Cytoplasm</location>
    </subcellularLocation>
    <subcellularLocation>
        <location evidence="1">Nucleus</location>
    </subcellularLocation>
</comment>
<dbReference type="GO" id="GO:0045670">
    <property type="term" value="P:regulation of osteoclast differentiation"/>
    <property type="evidence" value="ECO:0007669"/>
    <property type="project" value="TreeGrafter"/>
</dbReference>
<dbReference type="AlphaFoldDB" id="G1NYF9"/>
<dbReference type="SUPFAM" id="SSF53254">
    <property type="entry name" value="Phosphoglycerate mutase-like"/>
    <property type="match status" value="1"/>
</dbReference>
<gene>
    <name evidence="9" type="primary">UBASH3B</name>
</gene>
<dbReference type="eggNOG" id="KOG3734">
    <property type="taxonomic scope" value="Eukaryota"/>
</dbReference>
<dbReference type="EMBL" id="AAPE02051244">
    <property type="status" value="NOT_ANNOTATED_CDS"/>
    <property type="molecule type" value="Genomic_DNA"/>
</dbReference>
<evidence type="ECO:0000256" key="6">
    <source>
        <dbReference type="PIRSR" id="PIRSR613078-3"/>
    </source>
</evidence>
<dbReference type="InterPro" id="IPR035632">
    <property type="entry name" value="UBASH3B_SH3"/>
</dbReference>
<dbReference type="Gene3D" id="3.40.50.1240">
    <property type="entry name" value="Phosphoglycerate mutase-like"/>
    <property type="match status" value="1"/>
</dbReference>
<dbReference type="GeneTree" id="ENSGT00940000156097"/>
<dbReference type="FunFam" id="2.30.30.40:FF:000052">
    <property type="entry name" value="Ubiquitin-associated and SH3 domain-containing protein B"/>
    <property type="match status" value="1"/>
</dbReference>
<dbReference type="FunCoup" id="G1NYF9">
    <property type="interactions" value="1404"/>
</dbReference>
<sequence>KALASTGGRSVQAACDWLFSHVGDPFLDDPLPREYVLYLRPTGPLAQKLSDFWQQSKQICGKNKAHNIFPHITLCQFFMCEDSKADALGEVLQATVSRWRGKFSVPLPLELYTSSNFIGLFVEEASADVLKKFAADFAAEAASKTEVHVEPHKKQLHVTLAYHFQASHLPTLEKLAQSIDVKLGCDWLAAIFSRDIRFANHETLQVIYPYTPQNDDELELVPGDFIFMSPVEQASTSEGWVYGTSLTTGGSGLLPENYITKADECSTWVFHRIFTNNQTTSIWSRLSGGSSQRGALKARTSFTSEQLLLLLTMAVALIRKRCLFVCRHGERMDVVFGKYWLSQCFDAKGRYIRTNLNMPHSLPQRSGGFRDYEKDAPITVFGCMQARLVGEALLESNTIIDHVYCSPSLRCVQTAHNILPQGLQQENHLKIRVEPGLFEWTKWVAGNTLPAWIPPSELAAANLSVDTTYRPHIPVSKLVVSESYDTYISRSFQVTKEIISECKSKGNNILIVAHASSLEACTCQLQGLSPQNSKDFVQMVRKIPYLGFCSCEELGETGIWQLRDPPILPLTHGPTGGFNWRETLLQD</sequence>